<protein>
    <submittedName>
        <fullName evidence="1">Uncharacterized protein</fullName>
    </submittedName>
</protein>
<evidence type="ECO:0000313" key="1">
    <source>
        <dbReference type="EMBL" id="EAQ77785.1"/>
    </source>
</evidence>
<dbReference type="AlphaFoldDB" id="A4A0G5"/>
<sequence length="49" mass="5348">MAGRIQRPEAFRITQFEQVAKSLAVAASLYIAKNGDVNPRLELTTASLT</sequence>
<dbReference type="EMBL" id="AANZ01000028">
    <property type="protein sequence ID" value="EAQ77785.1"/>
    <property type="molecule type" value="Genomic_DNA"/>
</dbReference>
<dbReference type="Proteomes" id="UP000004358">
    <property type="component" value="Unassembled WGS sequence"/>
</dbReference>
<name>A4A0G5_9BACT</name>
<accession>A4A0G5</accession>
<reference evidence="1 2" key="1">
    <citation type="submission" date="2006-02" db="EMBL/GenBank/DDBJ databases">
        <authorList>
            <person name="Amann R."/>
            <person name="Ferriera S."/>
            <person name="Johnson J."/>
            <person name="Kravitz S."/>
            <person name="Halpern A."/>
            <person name="Remington K."/>
            <person name="Beeson K."/>
            <person name="Tran B."/>
            <person name="Rogers Y.-H."/>
            <person name="Friedman R."/>
            <person name="Venter J.C."/>
        </authorList>
    </citation>
    <scope>NUCLEOTIDE SEQUENCE [LARGE SCALE GENOMIC DNA]</scope>
    <source>
        <strain evidence="1 2">DSM 3645</strain>
    </source>
</reference>
<comment type="caution">
    <text evidence="1">The sequence shown here is derived from an EMBL/GenBank/DDBJ whole genome shotgun (WGS) entry which is preliminary data.</text>
</comment>
<dbReference type="STRING" id="314230.DSM3645_25487"/>
<proteinExistence type="predicted"/>
<gene>
    <name evidence="1" type="ORF">DSM3645_25487</name>
</gene>
<evidence type="ECO:0000313" key="2">
    <source>
        <dbReference type="Proteomes" id="UP000004358"/>
    </source>
</evidence>
<dbReference type="HOGENOM" id="CLU_3132891_0_0_0"/>
<organism evidence="1 2">
    <name type="scientific">Blastopirellula marina DSM 3645</name>
    <dbReference type="NCBI Taxonomy" id="314230"/>
    <lineage>
        <taxon>Bacteria</taxon>
        <taxon>Pseudomonadati</taxon>
        <taxon>Planctomycetota</taxon>
        <taxon>Planctomycetia</taxon>
        <taxon>Pirellulales</taxon>
        <taxon>Pirellulaceae</taxon>
        <taxon>Blastopirellula</taxon>
    </lineage>
</organism>